<accession>M5RBS0</accession>
<dbReference type="AlphaFoldDB" id="M5RBS0"/>
<comment type="caution">
    <text evidence="1">The sequence shown here is derived from an EMBL/GenBank/DDBJ whole genome shotgun (WGS) entry which is preliminary data.</text>
</comment>
<reference evidence="1 2" key="1">
    <citation type="journal article" date="2013" name="Mar. Genomics">
        <title>Expression of sulfatases in Rhodopirellula baltica and the diversity of sulfatases in the genus Rhodopirellula.</title>
        <authorList>
            <person name="Wegner C.E."/>
            <person name="Richter-Heitmann T."/>
            <person name="Klindworth A."/>
            <person name="Klockow C."/>
            <person name="Richter M."/>
            <person name="Achstetter T."/>
            <person name="Glockner F.O."/>
            <person name="Harder J."/>
        </authorList>
    </citation>
    <scope>NUCLEOTIDE SEQUENCE [LARGE SCALE GENOMIC DNA]</scope>
    <source>
        <strain evidence="1 2">SM1</strain>
    </source>
</reference>
<name>M5RBS0_9BACT</name>
<proteinExistence type="predicted"/>
<gene>
    <name evidence="1" type="ORF">RMSM_06268</name>
</gene>
<dbReference type="EMBL" id="ANOG01000907">
    <property type="protein sequence ID" value="EMI16815.1"/>
    <property type="molecule type" value="Genomic_DNA"/>
</dbReference>
<keyword evidence="2" id="KW-1185">Reference proteome</keyword>
<protein>
    <submittedName>
        <fullName evidence="1">Uncharacterized protein</fullName>
    </submittedName>
</protein>
<evidence type="ECO:0000313" key="2">
    <source>
        <dbReference type="Proteomes" id="UP000011991"/>
    </source>
</evidence>
<organism evidence="1 2">
    <name type="scientific">Rhodopirellula maiorica SM1</name>
    <dbReference type="NCBI Taxonomy" id="1265738"/>
    <lineage>
        <taxon>Bacteria</taxon>
        <taxon>Pseudomonadati</taxon>
        <taxon>Planctomycetota</taxon>
        <taxon>Planctomycetia</taxon>
        <taxon>Pirellulales</taxon>
        <taxon>Pirellulaceae</taxon>
        <taxon>Novipirellula</taxon>
    </lineage>
</organism>
<dbReference type="PATRIC" id="fig|1265738.3.peg.6244"/>
<dbReference type="Proteomes" id="UP000011991">
    <property type="component" value="Unassembled WGS sequence"/>
</dbReference>
<dbReference type="RefSeq" id="WP_008705638.1">
    <property type="nucleotide sequence ID" value="NZ_ANOG01000907.1"/>
</dbReference>
<sequence length="62" mass="6777">MDEQAGVFTAVRDSTECVVVTDGLETIDQAVAGRTRPLTPGDVFNLYKGRKMLRTFNPSSDV</sequence>
<evidence type="ECO:0000313" key="1">
    <source>
        <dbReference type="EMBL" id="EMI16815.1"/>
    </source>
</evidence>